<comment type="subcellular location">
    <subcellularLocation>
        <location evidence="2">Cytoplasm</location>
    </subcellularLocation>
    <subcellularLocation>
        <location evidence="1">Nucleus</location>
    </subcellularLocation>
</comment>
<evidence type="ECO:0000256" key="4">
    <source>
        <dbReference type="ARBA" id="ARBA00023242"/>
    </source>
</evidence>
<sequence>MKVHRALVDAAFDRYVLATGEDALTPRTTALAVRALAPLGADPTTRKKAHWETRVHHNALALDPFAGDSFGAPAAYFVNASYQLVQVLQHPTRGLTLTSVYDLPQCATRQENASVQVAGKGLVVYCDGHGTLHAVAAERDPHGGATWREVYECAPWGVVPLLLVSASYDARHHRLYAVVAEPLSGNEADKAFRVAVVDILLEAASATQNDMEVDSADGGRDHVASSIAVVSKLPTHVSSSGPDVVMLVEGTYQLLMPHVAEKPERASVNVPPAATDASATPVCRRDEDDLSEGEIADLLSTVPRAGIGFHGDITKPKGPSELASVDSTMSLGERFRKSSTSFSSVATTLDAAPHASTRHNKASSSRTLDHACEVPTAESVLSGFEECDSGDPNARAALLRINCEQRTVRHQVDIDCLKFQFLCPSARVRGSNDHKSALLFRHDVHGLVFELDGTEARPTLRHTATLPAFGFVQASKQDKKFMSFHASGSFACIGEFQRRVFVYMGSSSDIEREAHTRKQHIVEFGDQELLGMQLVDEQTLFVLTSSQVYSLGLGSIERA</sequence>
<keyword evidence="3" id="KW-0963">Cytoplasm</keyword>
<evidence type="ECO:0000256" key="3">
    <source>
        <dbReference type="ARBA" id="ARBA00022490"/>
    </source>
</evidence>
<accession>A0AAV0UFM1</accession>
<proteinExistence type="predicted"/>
<evidence type="ECO:0000256" key="2">
    <source>
        <dbReference type="ARBA" id="ARBA00004496"/>
    </source>
</evidence>
<dbReference type="Proteomes" id="UP001162031">
    <property type="component" value="Unassembled WGS sequence"/>
</dbReference>
<evidence type="ECO:0000313" key="6">
    <source>
        <dbReference type="EMBL" id="CAI5735163.1"/>
    </source>
</evidence>
<comment type="caution">
    <text evidence="6">The sequence shown here is derived from an EMBL/GenBank/DDBJ whole genome shotgun (WGS) entry which is preliminary data.</text>
</comment>
<dbReference type="GO" id="GO:0005737">
    <property type="term" value="C:cytoplasm"/>
    <property type="evidence" value="ECO:0007669"/>
    <property type="project" value="UniProtKB-SubCell"/>
</dbReference>
<dbReference type="GO" id="GO:0005634">
    <property type="term" value="C:nucleus"/>
    <property type="evidence" value="ECO:0007669"/>
    <property type="project" value="UniProtKB-SubCell"/>
</dbReference>
<dbReference type="InterPro" id="IPR037895">
    <property type="entry name" value="NUDCD1"/>
</dbReference>
<reference evidence="6" key="1">
    <citation type="submission" date="2022-12" db="EMBL/GenBank/DDBJ databases">
        <authorList>
            <person name="Webb A."/>
        </authorList>
    </citation>
    <scope>NUCLEOTIDE SEQUENCE</scope>
    <source>
        <strain evidence="6">Hp1</strain>
    </source>
</reference>
<dbReference type="AlphaFoldDB" id="A0AAV0UFM1"/>
<keyword evidence="7" id="KW-1185">Reference proteome</keyword>
<dbReference type="EMBL" id="CANTFL010001256">
    <property type="protein sequence ID" value="CAI5735163.1"/>
    <property type="molecule type" value="Genomic_DNA"/>
</dbReference>
<organism evidence="6 7">
    <name type="scientific">Hyaloperonospora brassicae</name>
    <name type="common">Brassica downy mildew</name>
    <name type="synonym">Peronospora brassicae</name>
    <dbReference type="NCBI Taxonomy" id="162125"/>
    <lineage>
        <taxon>Eukaryota</taxon>
        <taxon>Sar</taxon>
        <taxon>Stramenopiles</taxon>
        <taxon>Oomycota</taxon>
        <taxon>Peronosporomycetes</taxon>
        <taxon>Peronosporales</taxon>
        <taxon>Peronosporaceae</taxon>
        <taxon>Hyaloperonospora</taxon>
    </lineage>
</organism>
<evidence type="ECO:0000256" key="1">
    <source>
        <dbReference type="ARBA" id="ARBA00004123"/>
    </source>
</evidence>
<gene>
    <name evidence="6" type="ORF">HBR001_LOCUS6396</name>
</gene>
<evidence type="ECO:0000256" key="5">
    <source>
        <dbReference type="SAM" id="MobiDB-lite"/>
    </source>
</evidence>
<feature type="region of interest" description="Disordered" evidence="5">
    <location>
        <begin position="265"/>
        <end position="284"/>
    </location>
</feature>
<dbReference type="PANTHER" id="PTHR21664">
    <property type="entry name" value="CHRONIC MYELOGENOUS LEUKEMIA TUMOR ANTIGEN 66"/>
    <property type="match status" value="1"/>
</dbReference>
<keyword evidence="4" id="KW-0539">Nucleus</keyword>
<name>A0AAV0UFM1_HYABA</name>
<evidence type="ECO:0000313" key="7">
    <source>
        <dbReference type="Proteomes" id="UP001162031"/>
    </source>
</evidence>
<evidence type="ECO:0008006" key="8">
    <source>
        <dbReference type="Google" id="ProtNLM"/>
    </source>
</evidence>
<dbReference type="PANTHER" id="PTHR21664:SF1">
    <property type="entry name" value="NUDC DOMAIN-CONTAINING PROTEIN 1"/>
    <property type="match status" value="1"/>
</dbReference>
<protein>
    <recommendedName>
        <fullName evidence="8">NudC domain-containing protein 1</fullName>
    </recommendedName>
</protein>